<dbReference type="RefSeq" id="WP_263795652.1">
    <property type="nucleotide sequence ID" value="NZ_AP027141.1"/>
</dbReference>
<organism evidence="2 3">
    <name type="scientific">Microbacterium terricola</name>
    <dbReference type="NCBI Taxonomy" id="344163"/>
    <lineage>
        <taxon>Bacteria</taxon>
        <taxon>Bacillati</taxon>
        <taxon>Actinomycetota</taxon>
        <taxon>Actinomycetes</taxon>
        <taxon>Micrococcales</taxon>
        <taxon>Microbacteriaceae</taxon>
        <taxon>Microbacterium</taxon>
    </lineage>
</organism>
<keyword evidence="1" id="KW-0732">Signal</keyword>
<evidence type="ECO:0000256" key="1">
    <source>
        <dbReference type="SAM" id="SignalP"/>
    </source>
</evidence>
<gene>
    <name evidence="2" type="ORF">Microterr_11380</name>
</gene>
<accession>A0ABM8DXS9</accession>
<feature type="chain" id="PRO_5045153822" evidence="1">
    <location>
        <begin position="26"/>
        <end position="401"/>
    </location>
</feature>
<dbReference type="EMBL" id="AP027141">
    <property type="protein sequence ID" value="BDV30478.1"/>
    <property type="molecule type" value="Genomic_DNA"/>
</dbReference>
<sequence>MRARAIVLLCAVAALTMSGCSSPPAEEPGVSATVLVHSGEASLDTADATRTLDDGDVVVEGDVIRVDGDDAVVELTWSDGAVTRLGPATVFTVGQPDARLGTRGTQDGGMSWNRLAASDDAAATSTAAADPAAGVPYALDIVGADRAEGRGPLFLVDCTQSPCRILGTGGTADIGSETTFRRGKVDTVVDSGAPASWGELMTDPWAQENAELDEDADFVPVVDLFADADPSRAVLDGTFDVLRTYKTSDCSGPGCSGIIRHAPGDTRELVYSFHQDCAVEPCSASVDTQTVDAFTDQISDATAPLVAGAEDYTWGTDSELPICQYDDATGTHETGRASNVIRWQVTPSKAEVRNGVFVVTELTGDTHARYTVVEPTAIPGCEQFERTWSSSSDLVLTKREG</sequence>
<name>A0ABM8DXS9_9MICO</name>
<dbReference type="Proteomes" id="UP001317779">
    <property type="component" value="Chromosome"/>
</dbReference>
<dbReference type="PROSITE" id="PS51257">
    <property type="entry name" value="PROKAR_LIPOPROTEIN"/>
    <property type="match status" value="1"/>
</dbReference>
<keyword evidence="3" id="KW-1185">Reference proteome</keyword>
<proteinExistence type="predicted"/>
<evidence type="ECO:0000313" key="2">
    <source>
        <dbReference type="EMBL" id="BDV30478.1"/>
    </source>
</evidence>
<evidence type="ECO:0000313" key="3">
    <source>
        <dbReference type="Proteomes" id="UP001317779"/>
    </source>
</evidence>
<protein>
    <submittedName>
        <fullName evidence="2">Uncharacterized protein</fullName>
    </submittedName>
</protein>
<reference evidence="2 3" key="1">
    <citation type="submission" date="2022-12" db="EMBL/GenBank/DDBJ databases">
        <title>Microbacterium terricola strain KV-448 chromosome, complete genome.</title>
        <authorList>
            <person name="Oshima T."/>
            <person name="Moriya T."/>
            <person name="Bessho Y."/>
        </authorList>
    </citation>
    <scope>NUCLEOTIDE SEQUENCE [LARGE SCALE GENOMIC DNA]</scope>
    <source>
        <strain evidence="2 3">KV-448</strain>
    </source>
</reference>
<feature type="signal peptide" evidence="1">
    <location>
        <begin position="1"/>
        <end position="25"/>
    </location>
</feature>